<feature type="binding site" evidence="15">
    <location>
        <begin position="9"/>
        <end position="16"/>
    </location>
    <ligand>
        <name>NADP(+)</name>
        <dbReference type="ChEBI" id="CHEBI:58349"/>
    </ligand>
</feature>
<keyword evidence="7 16" id="KW-0028">Amino-acid biosynthesis</keyword>
<dbReference type="PIRSF" id="PIRSF000098">
    <property type="entry name" value="Homoser_dehydrog"/>
    <property type="match status" value="1"/>
</dbReference>
<dbReference type="HOGENOM" id="CLU_009116_1_0_9"/>
<dbReference type="PATRIC" id="fig|742743.3.peg.627"/>
<comment type="pathway">
    <text evidence="2 16">Amino-acid biosynthesis; L-threonine biosynthesis; L-threonine from L-aspartate: step 3/5.</text>
</comment>
<evidence type="ECO:0000256" key="2">
    <source>
        <dbReference type="ARBA" id="ARBA00005056"/>
    </source>
</evidence>
<dbReference type="SUPFAM" id="SSF51735">
    <property type="entry name" value="NAD(P)-binding Rossmann-fold domains"/>
    <property type="match status" value="1"/>
</dbReference>
<reference evidence="19 20" key="1">
    <citation type="submission" date="2011-11" db="EMBL/GenBank/DDBJ databases">
        <title>The Genome Sequence of Dialister succinatiphilus YIT 11850.</title>
        <authorList>
            <consortium name="The Broad Institute Genome Sequencing Platform"/>
            <person name="Earl A."/>
            <person name="Ward D."/>
            <person name="Feldgarden M."/>
            <person name="Gevers D."/>
            <person name="Morotomi M."/>
            <person name="Young S.K."/>
            <person name="Zeng Q."/>
            <person name="Gargeya S."/>
            <person name="Fitzgerald M."/>
            <person name="Haas B."/>
            <person name="Abouelleil A."/>
            <person name="Alvarado L."/>
            <person name="Arachchi H.M."/>
            <person name="Berlin A."/>
            <person name="Brown A."/>
            <person name="Chapman S.B."/>
            <person name="Dunbar C."/>
            <person name="Gearin G."/>
            <person name="Goldberg J."/>
            <person name="Griggs A."/>
            <person name="Gujja S."/>
            <person name="Heiman D."/>
            <person name="Howarth C."/>
            <person name="Lui A."/>
            <person name="MacDonald P.J.P."/>
            <person name="Montmayeur A."/>
            <person name="Murphy C."/>
            <person name="Neiman D."/>
            <person name="Pearson M."/>
            <person name="Priest M."/>
            <person name="Roberts A."/>
            <person name="Saif S."/>
            <person name="Shea T."/>
            <person name="Sisk P."/>
            <person name="Stolte C."/>
            <person name="Sykes S."/>
            <person name="Wortman J."/>
            <person name="Nusbaum C."/>
            <person name="Birren B."/>
        </authorList>
    </citation>
    <scope>NUCLEOTIDE SEQUENCE [LARGE SCALE GENOMIC DNA]</scope>
    <source>
        <strain evidence="19 20">YIT 11850</strain>
    </source>
</reference>
<accession>H1CZ29</accession>
<dbReference type="STRING" id="742743.HMPREF9453_00617"/>
<organism evidence="19 20">
    <name type="scientific">Dialister succinatiphilus YIT 11850</name>
    <dbReference type="NCBI Taxonomy" id="742743"/>
    <lineage>
        <taxon>Bacteria</taxon>
        <taxon>Bacillati</taxon>
        <taxon>Bacillota</taxon>
        <taxon>Negativicutes</taxon>
        <taxon>Veillonellales</taxon>
        <taxon>Veillonellaceae</taxon>
        <taxon>Dialister</taxon>
    </lineage>
</organism>
<comment type="pathway">
    <text evidence="3 16">Amino-acid biosynthesis; L-methionine biosynthesis via de novo pathway; L-homoserine from L-aspartate: step 3/3.</text>
</comment>
<dbReference type="OrthoDB" id="9808167at2"/>
<feature type="binding site" evidence="15">
    <location>
        <position position="191"/>
    </location>
    <ligand>
        <name>L-homoserine</name>
        <dbReference type="ChEBI" id="CHEBI:57476"/>
    </ligand>
</feature>
<comment type="caution">
    <text evidence="19">The sequence shown here is derived from an EMBL/GenBank/DDBJ whole genome shotgun (WGS) entry which is preliminary data.</text>
</comment>
<evidence type="ECO:0000256" key="4">
    <source>
        <dbReference type="ARBA" id="ARBA00006753"/>
    </source>
</evidence>
<dbReference type="EMBL" id="ADLT01000015">
    <property type="protein sequence ID" value="EHO63600.1"/>
    <property type="molecule type" value="Genomic_DNA"/>
</dbReference>
<dbReference type="SUPFAM" id="SSF55347">
    <property type="entry name" value="Glyceraldehyde-3-phosphate dehydrogenase-like, C-terminal domain"/>
    <property type="match status" value="1"/>
</dbReference>
<evidence type="ECO:0000256" key="1">
    <source>
        <dbReference type="ARBA" id="ARBA00001920"/>
    </source>
</evidence>
<dbReference type="UniPathway" id="UPA00050">
    <property type="reaction ID" value="UER00063"/>
</dbReference>
<dbReference type="InterPro" id="IPR036291">
    <property type="entry name" value="NAD(P)-bd_dom_sf"/>
</dbReference>
<dbReference type="InterPro" id="IPR005106">
    <property type="entry name" value="Asp/hSer_DH_NAD-bd"/>
</dbReference>
<evidence type="ECO:0000256" key="16">
    <source>
        <dbReference type="RuleBase" id="RU000579"/>
    </source>
</evidence>
<feature type="binding site" evidence="15">
    <location>
        <position position="106"/>
    </location>
    <ligand>
        <name>NADPH</name>
        <dbReference type="ChEBI" id="CHEBI:57783"/>
    </ligand>
</feature>
<dbReference type="InterPro" id="IPR045865">
    <property type="entry name" value="ACT-like_dom_sf"/>
</dbReference>
<dbReference type="EC" id="1.1.1.3" evidence="5 16"/>
<dbReference type="PANTHER" id="PTHR43331:SF1">
    <property type="entry name" value="HOMOSERINE DEHYDROGENASE"/>
    <property type="match status" value="1"/>
</dbReference>
<dbReference type="CDD" id="cd04881">
    <property type="entry name" value="ACT_HSDH-Hom"/>
    <property type="match status" value="1"/>
</dbReference>
<dbReference type="UniPathway" id="UPA00051">
    <property type="reaction ID" value="UER00465"/>
</dbReference>
<evidence type="ECO:0000313" key="20">
    <source>
        <dbReference type="Proteomes" id="UP000003277"/>
    </source>
</evidence>
<dbReference type="GO" id="GO:0009088">
    <property type="term" value="P:threonine biosynthetic process"/>
    <property type="evidence" value="ECO:0007669"/>
    <property type="project" value="UniProtKB-UniPathway"/>
</dbReference>
<gene>
    <name evidence="19" type="ORF">HMPREF9453_00617</name>
</gene>
<comment type="catalytic activity">
    <reaction evidence="13">
        <text>L-homoserine + NADP(+) = L-aspartate 4-semialdehyde + NADPH + H(+)</text>
        <dbReference type="Rhea" id="RHEA:15761"/>
        <dbReference type="ChEBI" id="CHEBI:15378"/>
        <dbReference type="ChEBI" id="CHEBI:57476"/>
        <dbReference type="ChEBI" id="CHEBI:57783"/>
        <dbReference type="ChEBI" id="CHEBI:58349"/>
        <dbReference type="ChEBI" id="CHEBI:537519"/>
        <dbReference type="EC" id="1.1.1.3"/>
    </reaction>
    <physiologicalReaction direction="right-to-left" evidence="13">
        <dbReference type="Rhea" id="RHEA:15763"/>
    </physiologicalReaction>
</comment>
<evidence type="ECO:0000256" key="3">
    <source>
        <dbReference type="ARBA" id="ARBA00005062"/>
    </source>
</evidence>
<evidence type="ECO:0000313" key="19">
    <source>
        <dbReference type="EMBL" id="EHO63600.1"/>
    </source>
</evidence>
<sequence>MKNINVALLGFGTVGSGVAEAIRKNSRIMEDSIGCHFTISHVLVRHPEKYRDMDLLQGIHLTSSFDDIIADSSIDIIIEVMGGIHPAKEYIFEALNHHINVVSANKDLVALFGPEIMHTAMENHVNFSCEASVGGGIPILRPLHDSLAANEIESIVGIVNGTTNFILSNMDDSGVSYGDALRVAQKKGYAEADPTNDVAGYDAARKLAILASIGFHANVTFDDVLVEGIEKISQNDVQYASEMGYTIKLLAVAIRQENGIALNVYPAFVPRSHPLASVKGSYNAIYVTGNIVDDVMFYGKGAGSLPTASAVMGDVISTAKHILNHSTGTGMMLTETKRIPFYSSLKLENSYYFRLIVDDVTGVLSQIASAYADNDISIKEVVQKSRIEDAAELMIITEKTPRENIIHVEKALQVLPCMRQVANVVRVMEDDRK</sequence>
<dbReference type="GO" id="GO:0050661">
    <property type="term" value="F:NADP binding"/>
    <property type="evidence" value="ECO:0007669"/>
    <property type="project" value="InterPro"/>
</dbReference>
<evidence type="ECO:0000256" key="5">
    <source>
        <dbReference type="ARBA" id="ARBA00013213"/>
    </source>
</evidence>
<dbReference type="GO" id="GO:0009086">
    <property type="term" value="P:methionine biosynthetic process"/>
    <property type="evidence" value="ECO:0007669"/>
    <property type="project" value="UniProtKB-KW"/>
</dbReference>
<evidence type="ECO:0000256" key="14">
    <source>
        <dbReference type="PIRSR" id="PIRSR000098-1"/>
    </source>
</evidence>
<dbReference type="AlphaFoldDB" id="H1CZ29"/>
<evidence type="ECO:0000256" key="8">
    <source>
        <dbReference type="ARBA" id="ARBA00022697"/>
    </source>
</evidence>
<feature type="active site" description="Proton donor" evidence="14">
    <location>
        <position position="206"/>
    </location>
</feature>
<evidence type="ECO:0000256" key="11">
    <source>
        <dbReference type="ARBA" id="ARBA00023053"/>
    </source>
</evidence>
<dbReference type="InterPro" id="IPR016204">
    <property type="entry name" value="HDH"/>
</dbReference>
<evidence type="ECO:0000256" key="12">
    <source>
        <dbReference type="ARBA" id="ARBA00023167"/>
    </source>
</evidence>
<dbReference type="PANTHER" id="PTHR43331">
    <property type="entry name" value="HOMOSERINE DEHYDROGENASE"/>
    <property type="match status" value="1"/>
</dbReference>
<dbReference type="GeneID" id="98912283"/>
<keyword evidence="20" id="KW-1185">Reference proteome</keyword>
<proteinExistence type="inferred from homology"/>
<evidence type="ECO:0000256" key="6">
    <source>
        <dbReference type="ARBA" id="ARBA00013376"/>
    </source>
</evidence>
<dbReference type="Pfam" id="PF03447">
    <property type="entry name" value="NAD_binding_3"/>
    <property type="match status" value="1"/>
</dbReference>
<evidence type="ECO:0000259" key="18">
    <source>
        <dbReference type="PROSITE" id="PS51671"/>
    </source>
</evidence>
<dbReference type="PROSITE" id="PS51671">
    <property type="entry name" value="ACT"/>
    <property type="match status" value="1"/>
</dbReference>
<dbReference type="Gene3D" id="3.30.70.260">
    <property type="match status" value="1"/>
</dbReference>
<dbReference type="InterPro" id="IPR002912">
    <property type="entry name" value="ACT_dom"/>
</dbReference>
<dbReference type="eggNOG" id="COG0460">
    <property type="taxonomic scope" value="Bacteria"/>
</dbReference>
<evidence type="ECO:0000256" key="9">
    <source>
        <dbReference type="ARBA" id="ARBA00022857"/>
    </source>
</evidence>
<protein>
    <recommendedName>
        <fullName evidence="6 16">Homoserine dehydrogenase</fullName>
        <ecNumber evidence="5 16">1.1.1.3</ecNumber>
    </recommendedName>
</protein>
<evidence type="ECO:0000256" key="13">
    <source>
        <dbReference type="ARBA" id="ARBA00048841"/>
    </source>
</evidence>
<dbReference type="NCBIfam" id="NF004976">
    <property type="entry name" value="PRK06349.1"/>
    <property type="match status" value="1"/>
</dbReference>
<name>H1CZ29_9FIRM</name>
<dbReference type="Pfam" id="PF00742">
    <property type="entry name" value="Homoserine_dh"/>
    <property type="match status" value="1"/>
</dbReference>
<evidence type="ECO:0000256" key="17">
    <source>
        <dbReference type="RuleBase" id="RU004171"/>
    </source>
</evidence>
<dbReference type="Gene3D" id="3.30.360.10">
    <property type="entry name" value="Dihydrodipicolinate Reductase, domain 2"/>
    <property type="match status" value="1"/>
</dbReference>
<dbReference type="FunFam" id="3.30.360.10:FF:000005">
    <property type="entry name" value="Homoserine dehydrogenase"/>
    <property type="match status" value="1"/>
</dbReference>
<dbReference type="RefSeq" id="WP_008859121.1">
    <property type="nucleotide sequence ID" value="NZ_JH591187.1"/>
</dbReference>
<dbReference type="GO" id="GO:0004412">
    <property type="term" value="F:homoserine dehydrogenase activity"/>
    <property type="evidence" value="ECO:0007669"/>
    <property type="project" value="UniProtKB-EC"/>
</dbReference>
<dbReference type="Proteomes" id="UP000003277">
    <property type="component" value="Unassembled WGS sequence"/>
</dbReference>
<dbReference type="PROSITE" id="PS01042">
    <property type="entry name" value="HOMOSER_DHGENASE"/>
    <property type="match status" value="1"/>
</dbReference>
<evidence type="ECO:0000256" key="7">
    <source>
        <dbReference type="ARBA" id="ARBA00022605"/>
    </source>
</evidence>
<keyword evidence="8 16" id="KW-0791">Threonine biosynthesis</keyword>
<dbReference type="InterPro" id="IPR001342">
    <property type="entry name" value="HDH_cat"/>
</dbReference>
<evidence type="ECO:0000256" key="10">
    <source>
        <dbReference type="ARBA" id="ARBA00023002"/>
    </source>
</evidence>
<dbReference type="Gene3D" id="3.40.50.720">
    <property type="entry name" value="NAD(P)-binding Rossmann-like Domain"/>
    <property type="match status" value="1"/>
</dbReference>
<evidence type="ECO:0000256" key="15">
    <source>
        <dbReference type="PIRSR" id="PIRSR000098-2"/>
    </source>
</evidence>
<keyword evidence="10 16" id="KW-0560">Oxidoreductase</keyword>
<comment type="cofactor">
    <cofactor evidence="1">
        <name>a metal cation</name>
        <dbReference type="ChEBI" id="CHEBI:25213"/>
    </cofactor>
</comment>
<keyword evidence="11" id="KW-0915">Sodium</keyword>
<feature type="domain" description="ACT" evidence="18">
    <location>
        <begin position="352"/>
        <end position="429"/>
    </location>
</feature>
<dbReference type="InterPro" id="IPR019811">
    <property type="entry name" value="HDH_CS"/>
</dbReference>
<keyword evidence="12 16" id="KW-0486">Methionine biosynthesis</keyword>
<keyword evidence="9 15" id="KW-0521">NADP</keyword>
<dbReference type="SUPFAM" id="SSF55021">
    <property type="entry name" value="ACT-like"/>
    <property type="match status" value="1"/>
</dbReference>
<comment type="similarity">
    <text evidence="4 17">Belongs to the homoserine dehydrogenase family.</text>
</comment>